<keyword evidence="1" id="KW-0614">Plasmid</keyword>
<accession>A0ABX8EBM5</accession>
<organism evidence="1 2">
    <name type="scientific">Novosphingobium decolorationis</name>
    <dbReference type="NCBI Taxonomy" id="2698673"/>
    <lineage>
        <taxon>Bacteria</taxon>
        <taxon>Pseudomonadati</taxon>
        <taxon>Pseudomonadota</taxon>
        <taxon>Alphaproteobacteria</taxon>
        <taxon>Sphingomonadales</taxon>
        <taxon>Sphingomonadaceae</taxon>
        <taxon>Novosphingobium</taxon>
    </lineage>
</organism>
<evidence type="ECO:0000313" key="1">
    <source>
        <dbReference type="EMBL" id="QVM86437.1"/>
    </source>
</evidence>
<sequence>MGSYYVIAPHVLAASNLVRNVTVAKKLRDFVLGPKDRMVSALLEAFEAAGFKVCSDVKFSVEGQKGDLDLVAWRDGILFILECKNAYHPCSPHEMRNSYGHIKKGREQLDLRRQLYTDPSNQAALFVKLGWSVQPTIRIHTGIIIANRVFHGARFNGHPVRHAKELMNVLLTGTIADGGDGLRFWEGETFTADDLITYLEGDSIVTKQFSALEPYLIEIDVGGRKLVFDSHVLNVQTLNDTMFASYGGSAT</sequence>
<evidence type="ECO:0000313" key="2">
    <source>
        <dbReference type="Proteomes" id="UP000677126"/>
    </source>
</evidence>
<gene>
    <name evidence="1" type="ORF">HT578_21760</name>
</gene>
<reference evidence="1 2" key="1">
    <citation type="submission" date="2020-06" db="EMBL/GenBank/DDBJ databases">
        <title>Novosphingobium sp. strain 502str22.</title>
        <authorList>
            <person name="Chen J."/>
            <person name="Zhu S."/>
            <person name="Yang J."/>
        </authorList>
    </citation>
    <scope>NUCLEOTIDE SEQUENCE [LARGE SCALE GENOMIC DNA]</scope>
    <source>
        <strain evidence="1 2">502str22</strain>
        <plasmid evidence="1 2">unnamed1</plasmid>
    </source>
</reference>
<evidence type="ECO:0008006" key="3">
    <source>
        <dbReference type="Google" id="ProtNLM"/>
    </source>
</evidence>
<dbReference type="SUPFAM" id="SSF52980">
    <property type="entry name" value="Restriction endonuclease-like"/>
    <property type="match status" value="1"/>
</dbReference>
<dbReference type="Proteomes" id="UP000677126">
    <property type="component" value="Plasmid unnamed1"/>
</dbReference>
<proteinExistence type="predicted"/>
<geneLocation type="plasmid" evidence="1 2">
    <name>unnamed1</name>
</geneLocation>
<keyword evidence="2" id="KW-1185">Reference proteome</keyword>
<protein>
    <recommendedName>
        <fullName evidence="3">NERD domain-containing protein</fullName>
    </recommendedName>
</protein>
<name>A0ABX8EBM5_9SPHN</name>
<dbReference type="EMBL" id="CP054857">
    <property type="protein sequence ID" value="QVM86437.1"/>
    <property type="molecule type" value="Genomic_DNA"/>
</dbReference>
<dbReference type="InterPro" id="IPR011335">
    <property type="entry name" value="Restrct_endonuc-II-like"/>
</dbReference>